<dbReference type="Pfam" id="PF00034">
    <property type="entry name" value="Cytochrom_C"/>
    <property type="match status" value="1"/>
</dbReference>
<dbReference type="PROSITE" id="PS51007">
    <property type="entry name" value="CYTC"/>
    <property type="match status" value="1"/>
</dbReference>
<dbReference type="GO" id="GO:0046872">
    <property type="term" value="F:metal ion binding"/>
    <property type="evidence" value="ECO:0007669"/>
    <property type="project" value="UniProtKB-KW"/>
</dbReference>
<dbReference type="Gene3D" id="1.10.760.10">
    <property type="entry name" value="Cytochrome c-like domain"/>
    <property type="match status" value="1"/>
</dbReference>
<protein>
    <submittedName>
        <fullName evidence="7">Cytochrome c553</fullName>
    </submittedName>
</protein>
<dbReference type="SUPFAM" id="SSF46626">
    <property type="entry name" value="Cytochrome c"/>
    <property type="match status" value="1"/>
</dbReference>
<dbReference type="InterPro" id="IPR050597">
    <property type="entry name" value="Cytochrome_c_Oxidase_Subunit"/>
</dbReference>
<dbReference type="EMBL" id="UOFF01000301">
    <property type="protein sequence ID" value="VAW56917.1"/>
    <property type="molecule type" value="Genomic_DNA"/>
</dbReference>
<dbReference type="InterPro" id="IPR009056">
    <property type="entry name" value="Cyt_c-like_dom"/>
</dbReference>
<proteinExistence type="predicted"/>
<evidence type="ECO:0000256" key="4">
    <source>
        <dbReference type="ARBA" id="ARBA00022982"/>
    </source>
</evidence>
<evidence type="ECO:0000256" key="2">
    <source>
        <dbReference type="ARBA" id="ARBA00022617"/>
    </source>
</evidence>
<gene>
    <name evidence="7" type="ORF">MNBD_GAMMA07-1133</name>
</gene>
<keyword evidence="4" id="KW-0249">Electron transport</keyword>
<accession>A0A3B0X1Y9</accession>
<dbReference type="GO" id="GO:0020037">
    <property type="term" value="F:heme binding"/>
    <property type="evidence" value="ECO:0007669"/>
    <property type="project" value="InterPro"/>
</dbReference>
<evidence type="ECO:0000256" key="1">
    <source>
        <dbReference type="ARBA" id="ARBA00022448"/>
    </source>
</evidence>
<evidence type="ECO:0000256" key="3">
    <source>
        <dbReference type="ARBA" id="ARBA00022723"/>
    </source>
</evidence>
<evidence type="ECO:0000256" key="5">
    <source>
        <dbReference type="ARBA" id="ARBA00023004"/>
    </source>
</evidence>
<keyword evidence="1" id="KW-0813">Transport</keyword>
<evidence type="ECO:0000259" key="6">
    <source>
        <dbReference type="PROSITE" id="PS51007"/>
    </source>
</evidence>
<keyword evidence="5" id="KW-0408">Iron</keyword>
<evidence type="ECO:0000313" key="7">
    <source>
        <dbReference type="EMBL" id="VAW56917.1"/>
    </source>
</evidence>
<organism evidence="7">
    <name type="scientific">hydrothermal vent metagenome</name>
    <dbReference type="NCBI Taxonomy" id="652676"/>
    <lineage>
        <taxon>unclassified sequences</taxon>
        <taxon>metagenomes</taxon>
        <taxon>ecological metagenomes</taxon>
    </lineage>
</organism>
<keyword evidence="2" id="KW-0349">Heme</keyword>
<sequence length="103" mass="10521">MKKQVLTVLAASVLAVSMSSAMAGGDAAKGKAKAAGCAACHGANGISKVPIYPNLAGQKEGYLTKQLKAFKSGARKDPTMQAMVSPLSPADIDNLAAYYSSMK</sequence>
<name>A0A3B0X1Y9_9ZZZZ</name>
<dbReference type="AlphaFoldDB" id="A0A3B0X1Y9"/>
<dbReference type="PANTHER" id="PTHR33751">
    <property type="entry name" value="CBB3-TYPE CYTOCHROME C OXIDASE SUBUNIT FIXP"/>
    <property type="match status" value="1"/>
</dbReference>
<dbReference type="PANTHER" id="PTHR33751:SF9">
    <property type="entry name" value="CYTOCHROME C4"/>
    <property type="match status" value="1"/>
</dbReference>
<dbReference type="InterPro" id="IPR036909">
    <property type="entry name" value="Cyt_c-like_dom_sf"/>
</dbReference>
<reference evidence="7" key="1">
    <citation type="submission" date="2018-06" db="EMBL/GenBank/DDBJ databases">
        <authorList>
            <person name="Zhirakovskaya E."/>
        </authorList>
    </citation>
    <scope>NUCLEOTIDE SEQUENCE</scope>
</reference>
<dbReference type="GO" id="GO:0009055">
    <property type="term" value="F:electron transfer activity"/>
    <property type="evidence" value="ECO:0007669"/>
    <property type="project" value="InterPro"/>
</dbReference>
<feature type="domain" description="Cytochrome c" evidence="6">
    <location>
        <begin position="25"/>
        <end position="103"/>
    </location>
</feature>
<keyword evidence="3" id="KW-0479">Metal-binding</keyword>